<name>A0A918FT14_9ACTN</name>
<proteinExistence type="predicted"/>
<dbReference type="EMBL" id="BMTL01000005">
    <property type="protein sequence ID" value="GGR76417.1"/>
    <property type="molecule type" value="Genomic_DNA"/>
</dbReference>
<comment type="caution">
    <text evidence="3">The sequence shown here is derived from an EMBL/GenBank/DDBJ whole genome shotgun (WGS) entry which is preliminary data.</text>
</comment>
<sequence>MAERPALRHIPHAELVSRALDGAGAPWGAAAARHLGLCRACRERLALYERAVAAGRLSRAGETLHTPPTRVWTAIRAQLAADRPRTPPSPPPAAPRAVRRALACARRGRKAVARAVVRLLARLRPGPPRGSSR</sequence>
<keyword evidence="1" id="KW-0805">Transcription regulation</keyword>
<keyword evidence="4" id="KW-1185">Reference proteome</keyword>
<dbReference type="Proteomes" id="UP000606194">
    <property type="component" value="Unassembled WGS sequence"/>
</dbReference>
<protein>
    <recommendedName>
        <fullName evidence="5">Zinc-finger domain-containing protein</fullName>
    </recommendedName>
</protein>
<dbReference type="RefSeq" id="WP_190148403.1">
    <property type="nucleotide sequence ID" value="NZ_BMTL01000005.1"/>
</dbReference>
<reference evidence="3" key="2">
    <citation type="submission" date="2020-09" db="EMBL/GenBank/DDBJ databases">
        <authorList>
            <person name="Sun Q."/>
            <person name="Ohkuma M."/>
        </authorList>
    </citation>
    <scope>NUCLEOTIDE SEQUENCE</scope>
    <source>
        <strain evidence="3">JCM 4386</strain>
    </source>
</reference>
<dbReference type="InterPro" id="IPR041916">
    <property type="entry name" value="Anti_sigma_zinc_sf"/>
</dbReference>
<dbReference type="AlphaFoldDB" id="A0A918FT14"/>
<evidence type="ECO:0000313" key="4">
    <source>
        <dbReference type="Proteomes" id="UP000606194"/>
    </source>
</evidence>
<evidence type="ECO:0000256" key="1">
    <source>
        <dbReference type="ARBA" id="ARBA00023015"/>
    </source>
</evidence>
<gene>
    <name evidence="3" type="ORF">GCM10010269_14500</name>
</gene>
<dbReference type="Gene3D" id="1.10.10.1320">
    <property type="entry name" value="Anti-sigma factor, zinc-finger domain"/>
    <property type="match status" value="1"/>
</dbReference>
<accession>A0A918FT14</accession>
<reference evidence="3" key="1">
    <citation type="journal article" date="2014" name="Int. J. Syst. Evol. Microbiol.">
        <title>Complete genome sequence of Corynebacterium casei LMG S-19264T (=DSM 44701T), isolated from a smear-ripened cheese.</title>
        <authorList>
            <consortium name="US DOE Joint Genome Institute (JGI-PGF)"/>
            <person name="Walter F."/>
            <person name="Albersmeier A."/>
            <person name="Kalinowski J."/>
            <person name="Ruckert C."/>
        </authorList>
    </citation>
    <scope>NUCLEOTIDE SEQUENCE</scope>
    <source>
        <strain evidence="3">JCM 4386</strain>
    </source>
</reference>
<evidence type="ECO:0000256" key="2">
    <source>
        <dbReference type="ARBA" id="ARBA00023163"/>
    </source>
</evidence>
<keyword evidence="2" id="KW-0804">Transcription</keyword>
<evidence type="ECO:0008006" key="5">
    <source>
        <dbReference type="Google" id="ProtNLM"/>
    </source>
</evidence>
<evidence type="ECO:0000313" key="3">
    <source>
        <dbReference type="EMBL" id="GGR76417.1"/>
    </source>
</evidence>
<organism evidence="3 4">
    <name type="scientific">Streptomyces humidus</name>
    <dbReference type="NCBI Taxonomy" id="52259"/>
    <lineage>
        <taxon>Bacteria</taxon>
        <taxon>Bacillati</taxon>
        <taxon>Actinomycetota</taxon>
        <taxon>Actinomycetes</taxon>
        <taxon>Kitasatosporales</taxon>
        <taxon>Streptomycetaceae</taxon>
        <taxon>Streptomyces</taxon>
    </lineage>
</organism>